<reference evidence="2 3" key="1">
    <citation type="submission" date="2021-08" db="EMBL/GenBank/DDBJ databases">
        <title>Complete genome sequence of Leptospira kobayashii strain E30.</title>
        <authorList>
            <person name="Nakao R."/>
            <person name="Nakamura S."/>
            <person name="Masuzawa T."/>
            <person name="Koizumi N."/>
        </authorList>
    </citation>
    <scope>NUCLEOTIDE SEQUENCE [LARGE SCALE GENOMIC DNA]</scope>
    <source>
        <strain evidence="2 3">E30</strain>
    </source>
</reference>
<feature type="transmembrane region" description="Helical" evidence="1">
    <location>
        <begin position="5"/>
        <end position="25"/>
    </location>
</feature>
<dbReference type="InterPro" id="IPR049713">
    <property type="entry name" value="Pr6Pr-like"/>
</dbReference>
<proteinExistence type="predicted"/>
<accession>A0ABM7UNV5</accession>
<dbReference type="NCBIfam" id="NF038065">
    <property type="entry name" value="Pr6Pr"/>
    <property type="match status" value="1"/>
</dbReference>
<sequence length="216" mass="25059">MPSHFLFQFISSTIGILTLTAQLYLSISTAYDNGTSLIAAIVRFFSYMTIWTNILITLYFTVSLVRPKSKLSGFFGKPVVQTGLLVYILIVAIVYHFLLSKTWNPKGLQYIVDISLHSTVPLLYLIYWVFYLKRGTQKFGNALVWLLYPILYAVYIFFRGEMIQEYPYPFINVTRLGYEKVFENFLLLSSAYYILGIFIVAMDRLLFKLKPEHGRS</sequence>
<protein>
    <recommendedName>
        <fullName evidence="4">Integral membrane protein</fullName>
    </recommendedName>
</protein>
<name>A0ABM7UNV5_9LEPT</name>
<dbReference type="EMBL" id="AP025029">
    <property type="protein sequence ID" value="BDA80847.1"/>
    <property type="molecule type" value="Genomic_DNA"/>
</dbReference>
<keyword evidence="3" id="KW-1185">Reference proteome</keyword>
<feature type="transmembrane region" description="Helical" evidence="1">
    <location>
        <begin position="37"/>
        <end position="62"/>
    </location>
</feature>
<evidence type="ECO:0000313" key="3">
    <source>
        <dbReference type="Proteomes" id="UP000245263"/>
    </source>
</evidence>
<feature type="transmembrane region" description="Helical" evidence="1">
    <location>
        <begin position="185"/>
        <end position="207"/>
    </location>
</feature>
<evidence type="ECO:0000256" key="1">
    <source>
        <dbReference type="SAM" id="Phobius"/>
    </source>
</evidence>
<keyword evidence="1" id="KW-0812">Transmembrane</keyword>
<feature type="transmembrane region" description="Helical" evidence="1">
    <location>
        <begin position="142"/>
        <end position="158"/>
    </location>
</feature>
<organism evidence="2 3">
    <name type="scientific">Leptospira kobayashii</name>
    <dbReference type="NCBI Taxonomy" id="1917830"/>
    <lineage>
        <taxon>Bacteria</taxon>
        <taxon>Pseudomonadati</taxon>
        <taxon>Spirochaetota</taxon>
        <taxon>Spirochaetia</taxon>
        <taxon>Leptospirales</taxon>
        <taxon>Leptospiraceae</taxon>
        <taxon>Leptospira</taxon>
    </lineage>
</organism>
<gene>
    <name evidence="2" type="ORF">LPTSP3_g37770</name>
</gene>
<keyword evidence="1" id="KW-1133">Transmembrane helix</keyword>
<dbReference type="Proteomes" id="UP000245263">
    <property type="component" value="Chromosome 2"/>
</dbReference>
<evidence type="ECO:0000313" key="2">
    <source>
        <dbReference type="EMBL" id="BDA80847.1"/>
    </source>
</evidence>
<feature type="transmembrane region" description="Helical" evidence="1">
    <location>
        <begin position="110"/>
        <end position="130"/>
    </location>
</feature>
<feature type="transmembrane region" description="Helical" evidence="1">
    <location>
        <begin position="74"/>
        <end position="98"/>
    </location>
</feature>
<keyword evidence="1" id="KW-0472">Membrane</keyword>
<dbReference type="RefSeq" id="WP_109022341.1">
    <property type="nucleotide sequence ID" value="NZ_AP025029.1"/>
</dbReference>
<evidence type="ECO:0008006" key="4">
    <source>
        <dbReference type="Google" id="ProtNLM"/>
    </source>
</evidence>